<dbReference type="Gene3D" id="3.30.559.30">
    <property type="entry name" value="Nonribosomal peptide synthetase, condensation domain"/>
    <property type="match status" value="1"/>
</dbReference>
<keyword evidence="8" id="KW-0012">Acyltransferase</keyword>
<evidence type="ECO:0000256" key="7">
    <source>
        <dbReference type="ARBA" id="ARBA00022679"/>
    </source>
</evidence>
<reference evidence="14" key="1">
    <citation type="submission" date="2020-07" db="EMBL/GenBank/DDBJ databases">
        <title>Huge and variable diversity of episymbiotic CPR bacteria and DPANN archaea in groundwater ecosystems.</title>
        <authorList>
            <person name="He C.Y."/>
            <person name="Keren R."/>
            <person name="Whittaker M."/>
            <person name="Farag I.F."/>
            <person name="Doudna J."/>
            <person name="Cate J.H.D."/>
            <person name="Banfield J.F."/>
        </authorList>
    </citation>
    <scope>NUCLEOTIDE SEQUENCE</scope>
    <source>
        <strain evidence="14">NC_groundwater_1586_Pr3_B-0.1um_66_15</strain>
    </source>
</reference>
<evidence type="ECO:0000313" key="15">
    <source>
        <dbReference type="Proteomes" id="UP000782610"/>
    </source>
</evidence>
<evidence type="ECO:0000256" key="12">
    <source>
        <dbReference type="SAM" id="MobiDB-lite"/>
    </source>
</evidence>
<evidence type="ECO:0000256" key="5">
    <source>
        <dbReference type="ARBA" id="ARBA00012866"/>
    </source>
</evidence>
<comment type="catalytic activity">
    <reaction evidence="3">
        <text>2 a mycocerosyl-[mycocerosic acid synthase] + a phthiodiolone = a dimycocerosyl phthiodiolone + 2 holo-[mycocerosic acid synthase].</text>
        <dbReference type="EC" id="2.3.1.282"/>
    </reaction>
</comment>
<dbReference type="AlphaFoldDB" id="A0A933L5G8"/>
<dbReference type="SUPFAM" id="SSF52777">
    <property type="entry name" value="CoA-dependent acyltransferases"/>
    <property type="match status" value="2"/>
</dbReference>
<dbReference type="GO" id="GO:0016746">
    <property type="term" value="F:acyltransferase activity"/>
    <property type="evidence" value="ECO:0007669"/>
    <property type="project" value="UniProtKB-KW"/>
</dbReference>
<dbReference type="InterPro" id="IPR052058">
    <property type="entry name" value="Alcohol_O-acetyltransferase"/>
</dbReference>
<comment type="catalytic activity">
    <reaction evidence="2">
        <text>2 a mycocerosyl-[mycocerosic acid synthase] + a phenolphthiocerol = a dimycocerosyl phenolphthiocerol + 2 holo-[mycocerosic acid synthase].</text>
        <dbReference type="EC" id="2.3.1.282"/>
    </reaction>
</comment>
<evidence type="ECO:0000256" key="11">
    <source>
        <dbReference type="ARBA" id="ARBA00033407"/>
    </source>
</evidence>
<dbReference type="InterPro" id="IPR023213">
    <property type="entry name" value="CAT-like_dom_sf"/>
</dbReference>
<sequence>MGETRPLGEQERLLNYLHAFGGLIAMQVLHVRGRLDPAQVAEALRWLQAQHPILRAHIRYGGVVFRRLPPFAYRQPWFDTEGTTEIPLKVVTDPNPEAWRKVLAKDLRTPIKRGRHPRLRLTLVRQSPDDDLTHIVICADHATLDAQSGNMIARQLLEFLADPETASQKVPVHSTLPPPLEAGLPKKSENGTRAYEPALRLPRQKVPNPASETRVVARHLGANATAELKVAIKTNRTTLHGAVTAAFLLAMRERYDIEAMTVLTTIDLRRLCKPALPAETYGCYIDILRTRHPIGDEFWAIARDASFRLITALAKDQAAASIMKLPEWEVYSRETLPTLTHHRRIDGLAVTTAGESGLRRDYGAYELEDVTMAVSLDMFGPSIFVIASERLGGIDLSIGYTAYALAESEAVALGDRAMTILESAR</sequence>
<keyword evidence="7" id="KW-0808">Transferase</keyword>
<dbReference type="EMBL" id="JACRAF010000035">
    <property type="protein sequence ID" value="MBI4922645.1"/>
    <property type="molecule type" value="Genomic_DNA"/>
</dbReference>
<evidence type="ECO:0000256" key="8">
    <source>
        <dbReference type="ARBA" id="ARBA00023315"/>
    </source>
</evidence>
<feature type="domain" description="Phthiocerol/phthiodiolone dimycocerosyl transferase C-terminal" evidence="13">
    <location>
        <begin position="217"/>
        <end position="327"/>
    </location>
</feature>
<organism evidence="14 15">
    <name type="scientific">Devosia nanyangense</name>
    <dbReference type="NCBI Taxonomy" id="1228055"/>
    <lineage>
        <taxon>Bacteria</taxon>
        <taxon>Pseudomonadati</taxon>
        <taxon>Pseudomonadota</taxon>
        <taxon>Alphaproteobacteria</taxon>
        <taxon>Hyphomicrobiales</taxon>
        <taxon>Devosiaceae</taxon>
        <taxon>Devosia</taxon>
    </lineage>
</organism>
<comment type="caution">
    <text evidence="14">The sequence shown here is derived from an EMBL/GenBank/DDBJ whole genome shotgun (WGS) entry which is preliminary data.</text>
</comment>
<dbReference type="Proteomes" id="UP000782610">
    <property type="component" value="Unassembled WGS sequence"/>
</dbReference>
<evidence type="ECO:0000313" key="14">
    <source>
        <dbReference type="EMBL" id="MBI4922645.1"/>
    </source>
</evidence>
<dbReference type="PANTHER" id="PTHR28037">
    <property type="entry name" value="ALCOHOL O-ACETYLTRANSFERASE 1-RELATED"/>
    <property type="match status" value="1"/>
</dbReference>
<evidence type="ECO:0000256" key="10">
    <source>
        <dbReference type="ARBA" id="ARBA00032317"/>
    </source>
</evidence>
<accession>A0A933L5G8</accession>
<protein>
    <recommendedName>
        <fullName evidence="6">Phthiocerol/phthiodiolone dimycocerosyl transferase</fullName>
        <ecNumber evidence="5">2.3.1.282</ecNumber>
    </recommendedName>
    <alternativeName>
        <fullName evidence="11">Acyltransferase PapA5</fullName>
    </alternativeName>
    <alternativeName>
        <fullName evidence="9">Phthiocerol/phthiodiolone O-acyltransferase</fullName>
    </alternativeName>
    <alternativeName>
        <fullName evidence="10">Polyketide synthase-associated protein A5</fullName>
    </alternativeName>
</protein>
<evidence type="ECO:0000256" key="1">
    <source>
        <dbReference type="ARBA" id="ARBA00000026"/>
    </source>
</evidence>
<evidence type="ECO:0000256" key="3">
    <source>
        <dbReference type="ARBA" id="ARBA00001907"/>
    </source>
</evidence>
<evidence type="ECO:0000256" key="6">
    <source>
        <dbReference type="ARBA" id="ARBA00013449"/>
    </source>
</evidence>
<evidence type="ECO:0000256" key="9">
    <source>
        <dbReference type="ARBA" id="ARBA00030465"/>
    </source>
</evidence>
<gene>
    <name evidence="14" type="ORF">HY834_12935</name>
</gene>
<feature type="region of interest" description="Disordered" evidence="12">
    <location>
        <begin position="169"/>
        <end position="191"/>
    </location>
</feature>
<name>A0A933L5G8_9HYPH</name>
<proteinExistence type="inferred from homology"/>
<dbReference type="PANTHER" id="PTHR28037:SF1">
    <property type="entry name" value="ALCOHOL O-ACETYLTRANSFERASE 1-RELATED"/>
    <property type="match status" value="1"/>
</dbReference>
<dbReference type="EC" id="2.3.1.282" evidence="5"/>
<evidence type="ECO:0000256" key="4">
    <source>
        <dbReference type="ARBA" id="ARBA00006558"/>
    </source>
</evidence>
<evidence type="ECO:0000256" key="2">
    <source>
        <dbReference type="ARBA" id="ARBA00000625"/>
    </source>
</evidence>
<dbReference type="InterPro" id="IPR031641">
    <property type="entry name" value="PapA_C"/>
</dbReference>
<comment type="similarity">
    <text evidence="4">Belongs to the acyltransferase PapA5 family.</text>
</comment>
<dbReference type="Pfam" id="PF16911">
    <property type="entry name" value="PapA_C"/>
    <property type="match status" value="1"/>
</dbReference>
<evidence type="ECO:0000259" key="13">
    <source>
        <dbReference type="Pfam" id="PF16911"/>
    </source>
</evidence>
<dbReference type="Gene3D" id="3.30.559.10">
    <property type="entry name" value="Chloramphenicol acetyltransferase-like domain"/>
    <property type="match status" value="1"/>
</dbReference>
<comment type="catalytic activity">
    <reaction evidence="1">
        <text>2 a mycocerosyl-[mycocerosic acid synthase] + a phthiocerol = a dimycocerosyl phthiocerol + 2 holo-[mycocerosic acid synthase].</text>
        <dbReference type="EC" id="2.3.1.282"/>
    </reaction>
</comment>